<reference evidence="2 3" key="1">
    <citation type="journal article" date="2020" name="Syst. Appl. Microbiol.">
        <title>Arthrospiribacter ruber gen. nov., sp. nov., a novel bacterium isolated from Arthrospira cultures.</title>
        <authorList>
            <person name="Waleron M."/>
            <person name="Misztak A."/>
            <person name="Waleron M.M."/>
            <person name="Furmaniak M."/>
            <person name="Mrozik A."/>
            <person name="Waleron K."/>
        </authorList>
    </citation>
    <scope>NUCLEOTIDE SEQUENCE [LARGE SCALE GENOMIC DNA]</scope>
    <source>
        <strain evidence="2 3">DPMB0001</strain>
    </source>
</reference>
<gene>
    <name evidence="2" type="ORF">EGN73_01005</name>
</gene>
<dbReference type="InterPro" id="IPR022409">
    <property type="entry name" value="PKD/Chitinase_dom"/>
</dbReference>
<dbReference type="SMART" id="SM00089">
    <property type="entry name" value="PKD"/>
    <property type="match status" value="1"/>
</dbReference>
<dbReference type="EMBL" id="RPHB01000001">
    <property type="protein sequence ID" value="MBW3466392.1"/>
    <property type="molecule type" value="Genomic_DNA"/>
</dbReference>
<sequence length="2418" mass="265024">MKKYFLLSYHLNWKKVFFFLGILLYFFLENQTYAQLAIPRAGFPYCQPFTDTGNPNDLEFTIARGNTIINFNPLVLSPDRPLTLTGQSIELTPSSQNERGYVLIDLPFSSEYGIKASFEYFINTPGPTDLGDGISFFLIDGAITEGDFQIGGVGGSLGYAPHGSDFNGSYTSGGITGGYMGIGFDVLGNYGNFQEKRYGGFIDPNQFNFQTPNPDRTLYPNSVVIRGPLANGDLLRQNGNPPPPANTQNPQYNSYQFRAGRIVYYDPDENYPLVQDRVDNGVGSIPPDSPFFLQNNQFQIGNYLSPNEVNCGQTLPDGYRKVYIDLKPTGIPSEPYDVTVDVLVGNNPVPVNVFNDFRFQGEAPQTLKVGFAASSGNPYFSRQEIRNVAVQVSSLENAQQPNPPSLERTICIEDSDDVDFPFCVELPSSANAFIQCINLFQDDPGAADNDFTNTTQFGCGLDDVCGTRCQDIPELPFFQNGVLVGTFFADLEDLDTNNFEEKRTQARIRFEPVPGFFGTITAYYKVVDNFGLESDGIPITITINPLPEIVDFGNIQEPTCDGQNDGAIEGVVVENLVEGYEVRWYDEQGNQVNPGLYTADETNVGGYIRAILGLTGVNLGSYSIEIFNPTGDDSDLLCSDEFDDVDVNTCFVTHDFPEITQERGTPVLLVDPVDVICELTPLFIQADVDQVYRDNVPGDPEFLWYTDENRQFPIQEGNQLNINGNLINTGAISISADGLISFASLPQGNYSFFVDIMDTGFPDDGNFCMSRGEMTRIDVTVVPELTGVISAIADLCREEIGSIAVDVDGGQGAKTYNLYMEGENDPIRSEVTDANQFTFENLLPGVYEVEVFTQNPSCLVNLGPVEVEGPEFALEIEELSILPASCGEENGEFSFRINGGNLSYGSHNPQISGGTFENWELDPDNQAYNFFGLQGGVEFTVTIDEGNGCIISYSFNVPDTPEPVFDIIGDRVICENEDAVSFTVDFDFFELQDEANPVFIWYEDEERQNPIAGGTGPFGFDYSIDSNTGSLEISNLSVGEYSLFLEMTGPFTCEGVFERLDFSVNPLPEPIVLREEAALCFGSMDGIIELSLAEGDIADFEFALQGLTDFQDSPVFSNNIAAGSYIGLVRNKSTGCVAEINITIDEPELLEVISLGFQDPTCGDFNGVIEFSVSGGTAPYNVFINGSLISNFDFTESDGNYRVTNLEPISYIVEVEDSFSCLAQIDQDFDLVNNEGFEIISNPLEDEICKGANVEFTPDLDVPTGASPELKWYFDAAATQELSSGNTLGVTYAISDDGVLTVSGLDPGSYTYYLEISGENICTLISTAEVNVLQAIDASVNIENISCFGDTDGVINIENVTGGSGDFEFSLNGVDFQTEPIFENLAPGNYTLNIRDVNSAEGCFLEISDLSIESPEAPISLEGFELFRASCGEANGRIFNVDVQGGWGNYSFEWRSDDPDSGELLTQGSIEELDGIFPGTYYLIVQDENGCVSIFDFEVGALSDPEYALVPPMDVCFGDDVLIRPVHLAPDPSLPPAAATEVLWYKEANRQGLIEDGVDSENPEIVYAIDDSSWINPELRISGLAPGDYTFYFYVACTDVEMPVEVTVHPIPEPIFESQRVTCHGANNGRILLTGLGGDFDVEFSVNGGDWISQEELEELLFSPNTYSIETRSVFGCSPEIQTIEIEGPEPLNLEFIALEDASCLQEDGSIEVAFSGGWPSYALILTNLDNGNSLELSLGETGTFVFENLGSGTYEVTLTDAEGCLANLSDPIVIEDLPTEIVIDERFDICEDETLTLSPEINPDATERNFRWYRENINPANELSDGQNEGGVSYSIDANGFLSISGLESRSQAYVFWVTVEGPEVCEGDSKELEVFVYQEPVFTADVIDEVCFGEGGSILINPEVNVSDLEISINGGGFQSYPDNRIDNLNPGSYFLEARHASGCTYILEDELLIEGPDSALELLDIQTLDTECEENAGRISGNMRGGIAPYEIQLTDTSGNALNLSPENTGDDFVFANLPSGDYILVLEDALGCIVREDQIIVSDIPTLIDVDDLISICEGETAVLMPSINVSGANPEFLWFSDPDRQTPVISNQAGPNGESYEIDAAGTLRVRNLPVGASPYFFYVGVQGEGVCGDDLEQVEVIVNALPQLRVSNPSIVCDPTETVDLTRYIEGFDADLYDYIVVSPSGNSLRLDELEEVSSSGNYSVQVSTKGSDCYTPAERILVIIAEEEVIANFDYQLDIGGGNIIVNQDINILEDVEFTDLSTGDVVIWNWDFGDGAVSSQQNPIHQYQEKGTYTIRLTTIDVNGCQSEFTRVVQVYDDYLIEIPTAFTPSRTDGKNNYFKPVFRGIASMKLYVFNTWGDLIYETDSLEDRGWDGTLNGTMAPNGNYVYKAEFETRGGETIVRTGVFMLLR</sequence>
<dbReference type="Pfam" id="PF13585">
    <property type="entry name" value="CHU_C"/>
    <property type="match status" value="1"/>
</dbReference>
<dbReference type="CDD" id="cd00146">
    <property type="entry name" value="PKD"/>
    <property type="match status" value="1"/>
</dbReference>
<keyword evidence="3" id="KW-1185">Reference proteome</keyword>
<dbReference type="RefSeq" id="WP_219286218.1">
    <property type="nucleotide sequence ID" value="NZ_RPHB01000001.1"/>
</dbReference>
<dbReference type="Pfam" id="PF18911">
    <property type="entry name" value="PKD_4"/>
    <property type="match status" value="1"/>
</dbReference>
<evidence type="ECO:0000313" key="3">
    <source>
        <dbReference type="Proteomes" id="UP000727490"/>
    </source>
</evidence>
<accession>A0A951MAL6</accession>
<dbReference type="InterPro" id="IPR000601">
    <property type="entry name" value="PKD_dom"/>
</dbReference>
<dbReference type="Pfam" id="PF13573">
    <property type="entry name" value="SprB"/>
    <property type="match status" value="1"/>
</dbReference>
<proteinExistence type="predicted"/>
<dbReference type="InterPro" id="IPR026341">
    <property type="entry name" value="T9SS_type_B"/>
</dbReference>
<dbReference type="InterPro" id="IPR025667">
    <property type="entry name" value="SprB_repeat"/>
</dbReference>
<dbReference type="Proteomes" id="UP000727490">
    <property type="component" value="Unassembled WGS sequence"/>
</dbReference>
<comment type="caution">
    <text evidence="2">The sequence shown here is derived from an EMBL/GenBank/DDBJ whole genome shotgun (WGS) entry which is preliminary data.</text>
</comment>
<protein>
    <submittedName>
        <fullName evidence="2">PKD domain-containing protein</fullName>
    </submittedName>
</protein>
<dbReference type="NCBIfam" id="TIGR04131">
    <property type="entry name" value="Bac_Flav_CTERM"/>
    <property type="match status" value="1"/>
</dbReference>
<evidence type="ECO:0000313" key="2">
    <source>
        <dbReference type="EMBL" id="MBW3466392.1"/>
    </source>
</evidence>
<evidence type="ECO:0000259" key="1">
    <source>
        <dbReference type="PROSITE" id="PS50093"/>
    </source>
</evidence>
<dbReference type="PROSITE" id="PS50093">
    <property type="entry name" value="PKD"/>
    <property type="match status" value="1"/>
</dbReference>
<feature type="domain" description="PKD" evidence="1">
    <location>
        <begin position="2261"/>
        <end position="2323"/>
    </location>
</feature>
<organism evidence="2 3">
    <name type="scientific">Arthrospiribacter ruber</name>
    <dbReference type="NCBI Taxonomy" id="2487934"/>
    <lineage>
        <taxon>Bacteria</taxon>
        <taxon>Pseudomonadati</taxon>
        <taxon>Bacteroidota</taxon>
        <taxon>Cytophagia</taxon>
        <taxon>Cytophagales</taxon>
        <taxon>Cyclobacteriaceae</taxon>
        <taxon>Arthrospiribacter</taxon>
    </lineage>
</organism>
<name>A0A951MAL6_9BACT</name>